<reference evidence="4 5" key="1">
    <citation type="journal article" date="2007" name="J. Bacteriol.">
        <title>The complete genome sequence of Roseobacter denitrificans reveals a mixotrophic rather than photosynthetic metabolism.</title>
        <authorList>
            <person name="Swingley W.D."/>
            <person name="Sadekar S."/>
            <person name="Mastrian S.D."/>
            <person name="Matthies H.J."/>
            <person name="Hao J."/>
            <person name="Ramos H."/>
            <person name="Acharya C.R."/>
            <person name="Conrad A.L."/>
            <person name="Taylor H.L."/>
            <person name="Dejesa L.C."/>
            <person name="Shah M.K."/>
            <person name="O'huallachain M.E."/>
            <person name="Lince M.T."/>
            <person name="Blankenship R.E."/>
            <person name="Beatty J.T."/>
            <person name="Touchman J.W."/>
        </authorList>
    </citation>
    <scope>NUCLEOTIDE SEQUENCE [LARGE SCALE GENOMIC DNA]</scope>
    <source>
        <strain evidence="5">ATCC 33942 / OCh 114</strain>
    </source>
</reference>
<gene>
    <name evidence="4" type="ordered locus">RD1_3192</name>
</gene>
<evidence type="ECO:0000256" key="2">
    <source>
        <dbReference type="ARBA" id="ARBA00023315"/>
    </source>
</evidence>
<keyword evidence="1 4" id="KW-0808">Transferase</keyword>
<evidence type="ECO:0000259" key="3">
    <source>
        <dbReference type="PROSITE" id="PS51186"/>
    </source>
</evidence>
<evidence type="ECO:0000313" key="5">
    <source>
        <dbReference type="Proteomes" id="UP000007029"/>
    </source>
</evidence>
<proteinExistence type="predicted"/>
<accession>Q163Z6</accession>
<dbReference type="Gene3D" id="3.40.630.30">
    <property type="match status" value="1"/>
</dbReference>
<feature type="domain" description="N-acetyltransferase" evidence="3">
    <location>
        <begin position="5"/>
        <end position="152"/>
    </location>
</feature>
<dbReference type="CDD" id="cd04301">
    <property type="entry name" value="NAT_SF"/>
    <property type="match status" value="1"/>
</dbReference>
<dbReference type="SUPFAM" id="SSF55729">
    <property type="entry name" value="Acyl-CoA N-acyltransferases (Nat)"/>
    <property type="match status" value="1"/>
</dbReference>
<dbReference type="AlphaFoldDB" id="Q163Z6"/>
<dbReference type="KEGG" id="rde:RD1_3192"/>
<protein>
    <submittedName>
        <fullName evidence="4">Acetyltransferase, putative</fullName>
    </submittedName>
</protein>
<dbReference type="Proteomes" id="UP000007029">
    <property type="component" value="Chromosome"/>
</dbReference>
<evidence type="ECO:0000256" key="1">
    <source>
        <dbReference type="ARBA" id="ARBA00022679"/>
    </source>
</evidence>
<dbReference type="PROSITE" id="PS51186">
    <property type="entry name" value="GNAT"/>
    <property type="match status" value="1"/>
</dbReference>
<organism evidence="4 5">
    <name type="scientific">Roseobacter denitrificans (strain ATCC 33942 / OCh 114)</name>
    <name type="common">Erythrobacter sp. (strain OCh 114)</name>
    <name type="synonym">Roseobacter denitrificans</name>
    <dbReference type="NCBI Taxonomy" id="375451"/>
    <lineage>
        <taxon>Bacteria</taxon>
        <taxon>Pseudomonadati</taxon>
        <taxon>Pseudomonadota</taxon>
        <taxon>Alphaproteobacteria</taxon>
        <taxon>Rhodobacterales</taxon>
        <taxon>Roseobacteraceae</taxon>
        <taxon>Roseobacter</taxon>
    </lineage>
</organism>
<name>Q163Z6_ROSDO</name>
<dbReference type="HOGENOM" id="CLU_139687_0_0_5"/>
<dbReference type="PANTHER" id="PTHR43877">
    <property type="entry name" value="AMINOALKYLPHOSPHONATE N-ACETYLTRANSFERASE-RELATED-RELATED"/>
    <property type="match status" value="1"/>
</dbReference>
<dbReference type="OrthoDB" id="281808at2"/>
<keyword evidence="5" id="KW-1185">Reference proteome</keyword>
<dbReference type="InterPro" id="IPR000182">
    <property type="entry name" value="GNAT_dom"/>
</dbReference>
<dbReference type="STRING" id="375451.RD1_3192"/>
<keyword evidence="2" id="KW-0012">Acyltransferase</keyword>
<dbReference type="InterPro" id="IPR016181">
    <property type="entry name" value="Acyl_CoA_acyltransferase"/>
</dbReference>
<dbReference type="RefSeq" id="WP_011569313.1">
    <property type="nucleotide sequence ID" value="NC_008209.1"/>
</dbReference>
<dbReference type="EMBL" id="CP000362">
    <property type="protein sequence ID" value="ABG32697.1"/>
    <property type="molecule type" value="Genomic_DNA"/>
</dbReference>
<dbReference type="PANTHER" id="PTHR43877:SF2">
    <property type="entry name" value="AMINOALKYLPHOSPHONATE N-ACETYLTRANSFERASE-RELATED"/>
    <property type="match status" value="1"/>
</dbReference>
<dbReference type="GO" id="GO:0016747">
    <property type="term" value="F:acyltransferase activity, transferring groups other than amino-acyl groups"/>
    <property type="evidence" value="ECO:0007669"/>
    <property type="project" value="InterPro"/>
</dbReference>
<evidence type="ECO:0000313" key="4">
    <source>
        <dbReference type="EMBL" id="ABG32697.1"/>
    </source>
</evidence>
<dbReference type="Pfam" id="PF00583">
    <property type="entry name" value="Acetyltransf_1"/>
    <property type="match status" value="1"/>
</dbReference>
<dbReference type="eggNOG" id="COG0456">
    <property type="taxonomic scope" value="Bacteria"/>
</dbReference>
<sequence length="152" mass="17270">MISQFVIRKARKEDETAVRHCAHHAYAQYVAAIGKKPAPMVADFASLITLGRVHVAIDAKDRFCGFIVFYEQDDCFFLENVAVHPDMAGKGAGKQLILFCERMAKHAGMTSVRLYTNAKMTANLSLYPHLGYRETERRHEDGFDRVFFEKPV</sequence>
<dbReference type="InterPro" id="IPR050832">
    <property type="entry name" value="Bact_Acetyltransf"/>
</dbReference>